<sequence length="52" mass="5394">MTFDFTILASEEIKDIALGISMSKAQGGDIWGDSNIGAGSAITCDPAAAYRI</sequence>
<dbReference type="EMBL" id="CABDVU010000001">
    <property type="protein sequence ID" value="VTN10216.1"/>
    <property type="molecule type" value="Genomic_DNA"/>
</dbReference>
<accession>A0A4U9CZJ3</accession>
<dbReference type="Proteomes" id="UP000339249">
    <property type="component" value="Unassembled WGS sequence"/>
</dbReference>
<evidence type="ECO:0000313" key="2">
    <source>
        <dbReference type="Proteomes" id="UP000339249"/>
    </source>
</evidence>
<name>A0A4U9CZJ3_RAOTE</name>
<proteinExistence type="predicted"/>
<dbReference type="Gene3D" id="2.70.50.60">
    <property type="entry name" value="abc- transporter (atp binding component) like domain"/>
    <property type="match status" value="1"/>
</dbReference>
<dbReference type="AlphaFoldDB" id="A0A4U9CZJ3"/>
<gene>
    <name evidence="1" type="ORF">NCTC9185_02133</name>
</gene>
<reference evidence="1 2" key="1">
    <citation type="submission" date="2019-04" db="EMBL/GenBank/DDBJ databases">
        <authorList>
            <consortium name="Pathogen Informatics"/>
        </authorList>
    </citation>
    <scope>NUCLEOTIDE SEQUENCE [LARGE SCALE GENOMIC DNA]</scope>
    <source>
        <strain evidence="1 2">NCTC9185</strain>
    </source>
</reference>
<protein>
    <submittedName>
        <fullName evidence="1">Uncharacterized protein</fullName>
    </submittedName>
</protein>
<evidence type="ECO:0000313" key="1">
    <source>
        <dbReference type="EMBL" id="VTN10216.1"/>
    </source>
</evidence>
<organism evidence="1 2">
    <name type="scientific">Raoultella terrigena</name>
    <name type="common">Klebsiella terrigena</name>
    <dbReference type="NCBI Taxonomy" id="577"/>
    <lineage>
        <taxon>Bacteria</taxon>
        <taxon>Pseudomonadati</taxon>
        <taxon>Pseudomonadota</taxon>
        <taxon>Gammaproteobacteria</taxon>
        <taxon>Enterobacterales</taxon>
        <taxon>Enterobacteriaceae</taxon>
        <taxon>Klebsiella/Raoultella group</taxon>
        <taxon>Raoultella</taxon>
    </lineage>
</organism>